<evidence type="ECO:0000313" key="4">
    <source>
        <dbReference type="Proteomes" id="UP000039324"/>
    </source>
</evidence>
<dbReference type="InterPro" id="IPR003123">
    <property type="entry name" value="VPS9"/>
</dbReference>
<dbReference type="EMBL" id="CDSF01000013">
    <property type="protein sequence ID" value="CEO95182.1"/>
    <property type="molecule type" value="Genomic_DNA"/>
</dbReference>
<dbReference type="OrthoDB" id="300289at2759"/>
<evidence type="ECO:0000313" key="3">
    <source>
        <dbReference type="EMBL" id="CEO95182.1"/>
    </source>
</evidence>
<accession>A0A0G4IJC3</accession>
<organism evidence="3 4">
    <name type="scientific">Plasmodiophora brassicae</name>
    <name type="common">Clubroot disease agent</name>
    <dbReference type="NCBI Taxonomy" id="37360"/>
    <lineage>
        <taxon>Eukaryota</taxon>
        <taxon>Sar</taxon>
        <taxon>Rhizaria</taxon>
        <taxon>Endomyxa</taxon>
        <taxon>Phytomyxea</taxon>
        <taxon>Plasmodiophorida</taxon>
        <taxon>Plasmodiophoridae</taxon>
        <taxon>Plasmodiophora</taxon>
    </lineage>
</organism>
<feature type="compositionally biased region" description="Low complexity" evidence="1">
    <location>
        <begin position="809"/>
        <end position="818"/>
    </location>
</feature>
<dbReference type="InterPro" id="IPR008936">
    <property type="entry name" value="Rho_GTPase_activation_prot"/>
</dbReference>
<dbReference type="Proteomes" id="UP000039324">
    <property type="component" value="Unassembled WGS sequence"/>
</dbReference>
<sequence length="831" mass="90886">MLSAGGDGNHAALHARIVSASERLSRLRGMCPKSSSAGGACGWRSDLVAALRGDLVGLWHCIKGDAELTRSVALYLFRSNNAVADQSQLFALLEIALLDSGDVSTLVFAMWQRFDGAEFVAATFGHLVTSLVAPGTASLNLDLQVVIKTLETSAPLPTLAPLAASSNRRFLRYSMDDHADEGSRSGSRSHIQQRTRTIRNRLDDRAELSVAIVDEFLESVRAAFAGFPPAFATALSIIRRTRPRDLRPLFLESVVASVLEHPHHLGTLPSYYLDDQACTNLQHLVRIVRAVGHGRHFGGCSAAVINKFVDECGPRVDQLINDVLPRDEFSDLMMATSSAHAVDYVVVPERDLGSLLRAVCCTDRNRLGVKLQELSTNTTPVDEISTNELRLVSLTAMPVTPTSNQFEQHKSSVEILFDCLGELPVCATVRYGESFLQYLERVAACAEISSRAHRPEGIVAISPAILRLQSFIRTRLGDSQVSWPLLLSSHLDTAVAQQEHLLQSQVFRCQSALQSAQTMDAHLGRLQRDTNALSRHAAVKHFINTARMNFRIVIRSSSALSKSSGPTKARSMFNGKKAPASTFEVPCLSVPQIVRELEQLAHGPYWEMIPSVLDAIMHRIRQIIPPGGGNPDAMTRDLYRFIVARLYPVLFSRASADSSDTLQAQLELYSSVTLENLDLVSSPALVSALGIPIRELSRINRCINPNEKVKCIVAATRLTVDALRVERESTDLPGSDILMPALVYIILQARPADLDRNCSFCSMFCSDGVLSRGGTTDEDDENDEGLSRFCLIQFLSAVKFISQMTALSISPCSTPSSSAERKRSAQNARAA</sequence>
<reference evidence="3 4" key="1">
    <citation type="submission" date="2015-02" db="EMBL/GenBank/DDBJ databases">
        <authorList>
            <person name="Chooi Y.-H."/>
        </authorList>
    </citation>
    <scope>NUCLEOTIDE SEQUENCE [LARGE SCALE GENOMIC DNA]</scope>
    <source>
        <strain evidence="3">E3</strain>
    </source>
</reference>
<dbReference type="Gene3D" id="1.20.1050.80">
    <property type="entry name" value="VPS9 domain"/>
    <property type="match status" value="1"/>
</dbReference>
<dbReference type="PANTHER" id="PTHR23101">
    <property type="entry name" value="RAB GDP/GTP EXCHANGE FACTOR"/>
    <property type="match status" value="1"/>
</dbReference>
<dbReference type="STRING" id="37360.A0A0G4IJC3"/>
<proteinExistence type="predicted"/>
<dbReference type="InterPro" id="IPR037191">
    <property type="entry name" value="VPS9_dom_sf"/>
</dbReference>
<dbReference type="SUPFAM" id="SSF109993">
    <property type="entry name" value="VPS9 domain"/>
    <property type="match status" value="1"/>
</dbReference>
<name>A0A0G4IJC3_PLABS</name>
<dbReference type="Pfam" id="PF02204">
    <property type="entry name" value="VPS9"/>
    <property type="match status" value="1"/>
</dbReference>
<dbReference type="GO" id="GO:0016192">
    <property type="term" value="P:vesicle-mediated transport"/>
    <property type="evidence" value="ECO:0007669"/>
    <property type="project" value="InterPro"/>
</dbReference>
<dbReference type="PROSITE" id="PS51205">
    <property type="entry name" value="VPS9"/>
    <property type="match status" value="1"/>
</dbReference>
<dbReference type="GO" id="GO:0031267">
    <property type="term" value="F:small GTPase binding"/>
    <property type="evidence" value="ECO:0007669"/>
    <property type="project" value="TreeGrafter"/>
</dbReference>
<dbReference type="InterPro" id="IPR045046">
    <property type="entry name" value="Vps9-like"/>
</dbReference>
<gene>
    <name evidence="3" type="ORF">PBRA_003948</name>
</gene>
<feature type="domain" description="VPS9" evidence="2">
    <location>
        <begin position="656"/>
        <end position="810"/>
    </location>
</feature>
<dbReference type="GO" id="GO:0005829">
    <property type="term" value="C:cytosol"/>
    <property type="evidence" value="ECO:0007669"/>
    <property type="project" value="TreeGrafter"/>
</dbReference>
<dbReference type="SMART" id="SM00167">
    <property type="entry name" value="VPS9"/>
    <property type="match status" value="1"/>
</dbReference>
<evidence type="ECO:0000256" key="1">
    <source>
        <dbReference type="SAM" id="MobiDB-lite"/>
    </source>
</evidence>
<protein>
    <recommendedName>
        <fullName evidence="2">VPS9 domain-containing protein</fullName>
    </recommendedName>
</protein>
<feature type="region of interest" description="Disordered" evidence="1">
    <location>
        <begin position="809"/>
        <end position="831"/>
    </location>
</feature>
<dbReference type="GO" id="GO:0030139">
    <property type="term" value="C:endocytic vesicle"/>
    <property type="evidence" value="ECO:0007669"/>
    <property type="project" value="TreeGrafter"/>
</dbReference>
<evidence type="ECO:0000259" key="2">
    <source>
        <dbReference type="PROSITE" id="PS51205"/>
    </source>
</evidence>
<keyword evidence="4" id="KW-1185">Reference proteome</keyword>
<dbReference type="PANTHER" id="PTHR23101:SF25">
    <property type="entry name" value="GTPASE-ACTIVATING PROTEIN AND VPS9 DOMAIN-CONTAINING PROTEIN 1"/>
    <property type="match status" value="1"/>
</dbReference>
<dbReference type="Gene3D" id="1.10.506.10">
    <property type="entry name" value="GTPase Activation - p120gap, domain 1"/>
    <property type="match status" value="1"/>
</dbReference>
<dbReference type="GO" id="GO:0005085">
    <property type="term" value="F:guanyl-nucleotide exchange factor activity"/>
    <property type="evidence" value="ECO:0007669"/>
    <property type="project" value="InterPro"/>
</dbReference>
<dbReference type="AlphaFoldDB" id="A0A0G4IJC3"/>